<protein>
    <submittedName>
        <fullName evidence="3">TRAP transporter substrate-binding protein</fullName>
    </submittedName>
</protein>
<keyword evidence="4" id="KW-1185">Reference proteome</keyword>
<keyword evidence="2" id="KW-0812">Transmembrane</keyword>
<dbReference type="NCBIfam" id="NF037995">
    <property type="entry name" value="TRAP_S1"/>
    <property type="match status" value="1"/>
</dbReference>
<dbReference type="CDD" id="cd13603">
    <property type="entry name" value="PBP2_TRAP_Siap_TeaA_like"/>
    <property type="match status" value="1"/>
</dbReference>
<reference evidence="3 4" key="1">
    <citation type="submission" date="2021-02" db="EMBL/GenBank/DDBJ databases">
        <title>Bacillus sp. RD4P76, an endophyte from a halophyte.</title>
        <authorList>
            <person name="Sun J.-Q."/>
        </authorList>
    </citation>
    <scope>NUCLEOTIDE SEQUENCE [LARGE SCALE GENOMIC DNA]</scope>
    <source>
        <strain evidence="3 4">RD4P76</strain>
    </source>
</reference>
<dbReference type="RefSeq" id="WP_204202007.1">
    <property type="nucleotide sequence ID" value="NZ_JAFELM010000013.1"/>
</dbReference>
<dbReference type="PANTHER" id="PTHR33376:SF2">
    <property type="entry name" value="DICARBOXYLATE-BINDING PERIPLASMIC PROTEIN"/>
    <property type="match status" value="1"/>
</dbReference>
<evidence type="ECO:0000256" key="1">
    <source>
        <dbReference type="ARBA" id="ARBA00022729"/>
    </source>
</evidence>
<dbReference type="Pfam" id="PF03480">
    <property type="entry name" value="DctP"/>
    <property type="match status" value="1"/>
</dbReference>
<dbReference type="Proteomes" id="UP001518925">
    <property type="component" value="Unassembled WGS sequence"/>
</dbReference>
<evidence type="ECO:0000313" key="3">
    <source>
        <dbReference type="EMBL" id="MBM6616625.1"/>
    </source>
</evidence>
<comment type="caution">
    <text evidence="3">The sequence shown here is derived from an EMBL/GenBank/DDBJ whole genome shotgun (WGS) entry which is preliminary data.</text>
</comment>
<proteinExistence type="predicted"/>
<dbReference type="EMBL" id="JAFELM010000013">
    <property type="protein sequence ID" value="MBM6616625.1"/>
    <property type="molecule type" value="Genomic_DNA"/>
</dbReference>
<dbReference type="Gene3D" id="3.40.190.170">
    <property type="entry name" value="Bacterial extracellular solute-binding protein, family 7"/>
    <property type="match status" value="1"/>
</dbReference>
<dbReference type="PANTHER" id="PTHR33376">
    <property type="match status" value="1"/>
</dbReference>
<keyword evidence="1" id="KW-0732">Signal</keyword>
<keyword evidence="2" id="KW-0472">Membrane</keyword>
<dbReference type="InterPro" id="IPR018389">
    <property type="entry name" value="DctP_fam"/>
</dbReference>
<accession>A0ABS2DDU3</accession>
<evidence type="ECO:0000256" key="2">
    <source>
        <dbReference type="SAM" id="Phobius"/>
    </source>
</evidence>
<sequence>MKKKWTAILKPTNLLIIVTLIVFPIIPMTFIRALGLKFAEPDTLAYFGSILGGLLTIVGVSLTIRHSDNSYKKAYAKDLENEFIQSFPQKIEAINSVKIESEKFLAEFKSMITKVTEHPELVGIKYETLKELKNTYSNKLLPVAAKLDGHVYVEVIHYLEEIDHYNSFILDKDRYIQSHSLEMYKEEFKVKYAHACLKISRSIEFFSDYQKSIGDYFTEITKDKNLWKANPMLNQQQRKRKLVEKLFQRVGQATSEKLKITVAHNQTSLENPYHIGMQKFKEEIERISNDTLQVEIHAGTLGTSEIELLTKLQKGTIDVVVVSPDVVSRIGIEELDLLTIPYLFDNYDHWERAVDGKVGQYMSSLIKRKSNNSLHVLGYMSAGVRHYYGKKPIAGLEDLKGMTVRTQTTGVAAEYLTKIGAITTSLVWGEIYQGLQQKTIDFAENAYPYFVQQKHHKTDNGKYITETGHDYTTRFLLMNGKTYNALSRHQKKLIMEAARSAVEEERRAVYEQEAVYKEIAVQEGAEIFHTDPHLFKHIVEPIQQTLAKEIETETLLKTIKALKQVG</sequence>
<name>A0ABS2DDU3_9BACI</name>
<feature type="transmembrane region" description="Helical" evidence="2">
    <location>
        <begin position="12"/>
        <end position="31"/>
    </location>
</feature>
<feature type="transmembrane region" description="Helical" evidence="2">
    <location>
        <begin position="43"/>
        <end position="64"/>
    </location>
</feature>
<organism evidence="3 4">
    <name type="scientific">Bacillus suaedaesalsae</name>
    <dbReference type="NCBI Taxonomy" id="2810349"/>
    <lineage>
        <taxon>Bacteria</taxon>
        <taxon>Bacillati</taxon>
        <taxon>Bacillota</taxon>
        <taxon>Bacilli</taxon>
        <taxon>Bacillales</taxon>
        <taxon>Bacillaceae</taxon>
        <taxon>Bacillus</taxon>
    </lineage>
</organism>
<evidence type="ECO:0000313" key="4">
    <source>
        <dbReference type="Proteomes" id="UP001518925"/>
    </source>
</evidence>
<gene>
    <name evidence="3" type="ORF">JR050_02870</name>
</gene>
<dbReference type="InterPro" id="IPR038404">
    <property type="entry name" value="TRAP_DctP_sf"/>
</dbReference>
<keyword evidence="2" id="KW-1133">Transmembrane helix</keyword>